<name>A0ACB9G0H8_9ASTR</name>
<proteinExistence type="predicted"/>
<dbReference type="EMBL" id="CM042032">
    <property type="protein sequence ID" value="KAI3776721.1"/>
    <property type="molecule type" value="Genomic_DNA"/>
</dbReference>
<reference evidence="2" key="1">
    <citation type="journal article" date="2022" name="Mol. Ecol. Resour.">
        <title>The genomes of chicory, endive, great burdock and yacon provide insights into Asteraceae palaeo-polyploidization history and plant inulin production.</title>
        <authorList>
            <person name="Fan W."/>
            <person name="Wang S."/>
            <person name="Wang H."/>
            <person name="Wang A."/>
            <person name="Jiang F."/>
            <person name="Liu H."/>
            <person name="Zhao H."/>
            <person name="Xu D."/>
            <person name="Zhang Y."/>
        </authorList>
    </citation>
    <scope>NUCLEOTIDE SEQUENCE [LARGE SCALE GENOMIC DNA]</scope>
    <source>
        <strain evidence="2">cv. Yunnan</strain>
    </source>
</reference>
<dbReference type="Proteomes" id="UP001056120">
    <property type="component" value="Linkage Group LG15"/>
</dbReference>
<comment type="caution">
    <text evidence="1">The sequence shown here is derived from an EMBL/GenBank/DDBJ whole genome shotgun (WGS) entry which is preliminary data.</text>
</comment>
<evidence type="ECO:0000313" key="2">
    <source>
        <dbReference type="Proteomes" id="UP001056120"/>
    </source>
</evidence>
<evidence type="ECO:0000313" key="1">
    <source>
        <dbReference type="EMBL" id="KAI3776721.1"/>
    </source>
</evidence>
<protein>
    <submittedName>
        <fullName evidence="1">Uncharacterized protein</fullName>
    </submittedName>
</protein>
<keyword evidence="2" id="KW-1185">Reference proteome</keyword>
<sequence>MIMGLAIHGREKDAIELSYGDVEMAQWAYGNLLDLGVDESSAHVLLSNVTSVSTTLDRKMGDCDVYANGDFGLDSRTYVRLGFVRCSSLMNCIAIYKEVLSSFMPHLSTGYCCSLSLEICAQVVYMCGYASHQQGSDLSLRGTLDPVELLVKPSQVHDIFSRGLLEMFSCLDSRTLVFR</sequence>
<organism evidence="1 2">
    <name type="scientific">Smallanthus sonchifolius</name>
    <dbReference type="NCBI Taxonomy" id="185202"/>
    <lineage>
        <taxon>Eukaryota</taxon>
        <taxon>Viridiplantae</taxon>
        <taxon>Streptophyta</taxon>
        <taxon>Embryophyta</taxon>
        <taxon>Tracheophyta</taxon>
        <taxon>Spermatophyta</taxon>
        <taxon>Magnoliopsida</taxon>
        <taxon>eudicotyledons</taxon>
        <taxon>Gunneridae</taxon>
        <taxon>Pentapetalae</taxon>
        <taxon>asterids</taxon>
        <taxon>campanulids</taxon>
        <taxon>Asterales</taxon>
        <taxon>Asteraceae</taxon>
        <taxon>Asteroideae</taxon>
        <taxon>Heliantheae alliance</taxon>
        <taxon>Millerieae</taxon>
        <taxon>Smallanthus</taxon>
    </lineage>
</organism>
<gene>
    <name evidence="1" type="ORF">L1987_46509</name>
</gene>
<accession>A0ACB9G0H8</accession>
<reference evidence="1 2" key="2">
    <citation type="journal article" date="2022" name="Mol. Ecol. Resour.">
        <title>The genomes of chicory, endive, great burdock and yacon provide insights into Asteraceae paleo-polyploidization history and plant inulin production.</title>
        <authorList>
            <person name="Fan W."/>
            <person name="Wang S."/>
            <person name="Wang H."/>
            <person name="Wang A."/>
            <person name="Jiang F."/>
            <person name="Liu H."/>
            <person name="Zhao H."/>
            <person name="Xu D."/>
            <person name="Zhang Y."/>
        </authorList>
    </citation>
    <scope>NUCLEOTIDE SEQUENCE [LARGE SCALE GENOMIC DNA]</scope>
    <source>
        <strain evidence="2">cv. Yunnan</strain>
        <tissue evidence="1">Leaves</tissue>
    </source>
</reference>